<dbReference type="InParanoid" id="A0A1S3GQU6"/>
<comment type="function">
    <text evidence="1">Putative pheromone receptor.</text>
</comment>
<name>A0A1S3GQU6_DIPOR</name>
<dbReference type="GO" id="GO:0005886">
    <property type="term" value="C:plasma membrane"/>
    <property type="evidence" value="ECO:0007669"/>
    <property type="project" value="UniProtKB-SubCell"/>
</dbReference>
<evidence type="ECO:0000256" key="6">
    <source>
        <dbReference type="ARBA" id="ARBA00022692"/>
    </source>
</evidence>
<evidence type="ECO:0000256" key="1">
    <source>
        <dbReference type="ARBA" id="ARBA00003878"/>
    </source>
</evidence>
<evidence type="ECO:0000256" key="2">
    <source>
        <dbReference type="ARBA" id="ARBA00004651"/>
    </source>
</evidence>
<dbReference type="GO" id="GO:0019236">
    <property type="term" value="P:response to pheromone"/>
    <property type="evidence" value="ECO:0007669"/>
    <property type="project" value="UniProtKB-KW"/>
</dbReference>
<evidence type="ECO:0000256" key="7">
    <source>
        <dbReference type="ARBA" id="ARBA00022989"/>
    </source>
</evidence>
<protein>
    <recommendedName>
        <fullName evidence="13">Vomeronasal type-1 receptor</fullName>
    </recommendedName>
</protein>
<keyword evidence="6 13" id="KW-0812">Transmembrane</keyword>
<evidence type="ECO:0000313" key="15">
    <source>
        <dbReference type="RefSeq" id="XP_012890634.1"/>
    </source>
</evidence>
<dbReference type="AlphaFoldDB" id="A0A1S3GQU6"/>
<sequence>MFKKSDVWTKSIQRIIFLSLNGPGMVGNTFILMKHMYTFVMSPEKETIDLILIPLAFSNAIIICNTAVREIATVFYFRNFLGDVGLQLQLVVYLDRLARGLSICTTCLLNMVQAITFIPRTTQWRKLKPKTAWQVLPYLLLFWFFNSLIRCNLLHYITAVSSMNRSEVRVNVDYCYMLPSRQTVRWLFLSLMALRDVMVQSLMGCSSGYMAFHLYNHHKQVLYLQSSRFTHNSSPEIRATISTLILMACFLVFYWADFMFSFYMGSTLRNHFIVLNIKIFLAHGYAVFSPLVLFGPDIWSAKSWRAH</sequence>
<organism evidence="14 15">
    <name type="scientific">Dipodomys ordii</name>
    <name type="common">Ord's kangaroo rat</name>
    <dbReference type="NCBI Taxonomy" id="10020"/>
    <lineage>
        <taxon>Eukaryota</taxon>
        <taxon>Metazoa</taxon>
        <taxon>Chordata</taxon>
        <taxon>Craniata</taxon>
        <taxon>Vertebrata</taxon>
        <taxon>Euteleostomi</taxon>
        <taxon>Mammalia</taxon>
        <taxon>Eutheria</taxon>
        <taxon>Euarchontoglires</taxon>
        <taxon>Glires</taxon>
        <taxon>Rodentia</taxon>
        <taxon>Castorimorpha</taxon>
        <taxon>Heteromyidae</taxon>
        <taxon>Dipodomyinae</taxon>
        <taxon>Dipodomys</taxon>
    </lineage>
</organism>
<keyword evidence="12 13" id="KW-0807">Transducer</keyword>
<evidence type="ECO:0000256" key="9">
    <source>
        <dbReference type="ARBA" id="ARBA00023136"/>
    </source>
</evidence>
<dbReference type="GeneID" id="105999995"/>
<keyword evidence="8 13" id="KW-0297">G-protein coupled receptor</keyword>
<gene>
    <name evidence="15" type="primary">LOC105999995</name>
</gene>
<dbReference type="Proteomes" id="UP000081671">
    <property type="component" value="Unplaced"/>
</dbReference>
<evidence type="ECO:0000256" key="3">
    <source>
        <dbReference type="ARBA" id="ARBA00010663"/>
    </source>
</evidence>
<dbReference type="KEGG" id="dord:105999995"/>
<keyword evidence="5 13" id="KW-0589">Pheromone response</keyword>
<dbReference type="FunCoup" id="A0A1S3GQU6">
    <property type="interactions" value="38"/>
</dbReference>
<dbReference type="Pfam" id="PF03402">
    <property type="entry name" value="V1R"/>
    <property type="match status" value="1"/>
</dbReference>
<dbReference type="OrthoDB" id="9606139at2759"/>
<evidence type="ECO:0000256" key="10">
    <source>
        <dbReference type="ARBA" id="ARBA00023170"/>
    </source>
</evidence>
<keyword evidence="9 13" id="KW-0472">Membrane</keyword>
<keyword evidence="14" id="KW-1185">Reference proteome</keyword>
<feature type="transmembrane region" description="Helical" evidence="13">
    <location>
        <begin position="138"/>
        <end position="157"/>
    </location>
</feature>
<proteinExistence type="inferred from homology"/>
<evidence type="ECO:0000313" key="14">
    <source>
        <dbReference type="Proteomes" id="UP000081671"/>
    </source>
</evidence>
<dbReference type="PANTHER" id="PTHR24062">
    <property type="entry name" value="VOMERONASAL TYPE-1 RECEPTOR"/>
    <property type="match status" value="1"/>
</dbReference>
<feature type="transmembrane region" description="Helical" evidence="13">
    <location>
        <begin position="52"/>
        <end position="77"/>
    </location>
</feature>
<dbReference type="GO" id="GO:0016503">
    <property type="term" value="F:pheromone receptor activity"/>
    <property type="evidence" value="ECO:0007669"/>
    <property type="project" value="InterPro"/>
</dbReference>
<keyword evidence="7 13" id="KW-1133">Transmembrane helix</keyword>
<dbReference type="RefSeq" id="XP_012890634.1">
    <property type="nucleotide sequence ID" value="XM_013035180.1"/>
</dbReference>
<feature type="transmembrane region" description="Helical" evidence="13">
    <location>
        <begin position="275"/>
        <end position="295"/>
    </location>
</feature>
<keyword evidence="10 13" id="KW-0675">Receptor</keyword>
<dbReference type="Gene3D" id="1.20.1070.10">
    <property type="entry name" value="Rhodopsin 7-helix transmembrane proteins"/>
    <property type="match status" value="1"/>
</dbReference>
<feature type="transmembrane region" description="Helical" evidence="13">
    <location>
        <begin position="237"/>
        <end position="255"/>
    </location>
</feature>
<reference evidence="15" key="1">
    <citation type="submission" date="2025-08" db="UniProtKB">
        <authorList>
            <consortium name="RefSeq"/>
        </authorList>
    </citation>
    <scope>IDENTIFICATION</scope>
    <source>
        <tissue evidence="15">Kidney</tissue>
    </source>
</reference>
<evidence type="ECO:0000256" key="12">
    <source>
        <dbReference type="ARBA" id="ARBA00023224"/>
    </source>
</evidence>
<keyword evidence="4 13" id="KW-1003">Cell membrane</keyword>
<dbReference type="InterPro" id="IPR004072">
    <property type="entry name" value="Vmron_rcpt_1"/>
</dbReference>
<keyword evidence="11" id="KW-0325">Glycoprotein</keyword>
<evidence type="ECO:0000256" key="5">
    <source>
        <dbReference type="ARBA" id="ARBA00022507"/>
    </source>
</evidence>
<dbReference type="SUPFAM" id="SSF81321">
    <property type="entry name" value="Family A G protein-coupled receptor-like"/>
    <property type="match status" value="1"/>
</dbReference>
<comment type="subcellular location">
    <subcellularLocation>
        <location evidence="2 13">Cell membrane</location>
        <topology evidence="2 13">Multi-pass membrane protein</topology>
    </subcellularLocation>
</comment>
<evidence type="ECO:0000256" key="13">
    <source>
        <dbReference type="RuleBase" id="RU364061"/>
    </source>
</evidence>
<evidence type="ECO:0000256" key="4">
    <source>
        <dbReference type="ARBA" id="ARBA00022475"/>
    </source>
</evidence>
<accession>A0A1S3GQU6</accession>
<evidence type="ECO:0000256" key="8">
    <source>
        <dbReference type="ARBA" id="ARBA00023040"/>
    </source>
</evidence>
<comment type="similarity">
    <text evidence="3 13">Belongs to the G-protein coupled receptor 1 family.</text>
</comment>
<feature type="transmembrane region" description="Helical" evidence="13">
    <location>
        <begin position="12"/>
        <end position="31"/>
    </location>
</feature>
<dbReference type="FunFam" id="1.20.1070.10:FF:000033">
    <property type="entry name" value="Vomeronasal type-1 receptor"/>
    <property type="match status" value="1"/>
</dbReference>
<evidence type="ECO:0000256" key="11">
    <source>
        <dbReference type="ARBA" id="ARBA00023180"/>
    </source>
</evidence>